<dbReference type="SUPFAM" id="SSF52283">
    <property type="entry name" value="Formate/glycerate dehydrogenase catalytic domain-like"/>
    <property type="match status" value="1"/>
</dbReference>
<evidence type="ECO:0000313" key="6">
    <source>
        <dbReference type="EMBL" id="KON86472.1"/>
    </source>
</evidence>
<dbReference type="Gene3D" id="3.40.50.720">
    <property type="entry name" value="NAD(P)-binding Rossmann-like Domain"/>
    <property type="match status" value="2"/>
</dbReference>
<keyword evidence="7" id="KW-1185">Reference proteome</keyword>
<protein>
    <submittedName>
        <fullName evidence="6">2-ketogluconate reductase</fullName>
    </submittedName>
</protein>
<dbReference type="GO" id="GO:0005829">
    <property type="term" value="C:cytosol"/>
    <property type="evidence" value="ECO:0007669"/>
    <property type="project" value="TreeGrafter"/>
</dbReference>
<dbReference type="InterPro" id="IPR006139">
    <property type="entry name" value="D-isomer_2_OHA_DH_cat_dom"/>
</dbReference>
<evidence type="ECO:0000256" key="3">
    <source>
        <dbReference type="RuleBase" id="RU003719"/>
    </source>
</evidence>
<evidence type="ECO:0000313" key="7">
    <source>
        <dbReference type="Proteomes" id="UP000037109"/>
    </source>
</evidence>
<dbReference type="PROSITE" id="PS00065">
    <property type="entry name" value="D_2_HYDROXYACID_DH_1"/>
    <property type="match status" value="1"/>
</dbReference>
<organism evidence="6 7">
    <name type="scientific">Sporosarcina globispora</name>
    <name type="common">Bacillus globisporus</name>
    <dbReference type="NCBI Taxonomy" id="1459"/>
    <lineage>
        <taxon>Bacteria</taxon>
        <taxon>Bacillati</taxon>
        <taxon>Bacillota</taxon>
        <taxon>Bacilli</taxon>
        <taxon>Bacillales</taxon>
        <taxon>Caryophanaceae</taxon>
        <taxon>Sporosarcina</taxon>
    </lineage>
</organism>
<dbReference type="Pfam" id="PF02826">
    <property type="entry name" value="2-Hacid_dh_C"/>
    <property type="match status" value="1"/>
</dbReference>
<keyword evidence="2 3" id="KW-0560">Oxidoreductase</keyword>
<evidence type="ECO:0000259" key="5">
    <source>
        <dbReference type="Pfam" id="PF02826"/>
    </source>
</evidence>
<dbReference type="GO" id="GO:0030267">
    <property type="term" value="F:glyoxylate reductase (NADPH) activity"/>
    <property type="evidence" value="ECO:0007669"/>
    <property type="project" value="TreeGrafter"/>
</dbReference>
<dbReference type="CDD" id="cd05301">
    <property type="entry name" value="GDH"/>
    <property type="match status" value="1"/>
</dbReference>
<accession>A0A0M0GAE3</accession>
<dbReference type="STRING" id="1459.AF332_06295"/>
<evidence type="ECO:0000256" key="2">
    <source>
        <dbReference type="ARBA" id="ARBA00023002"/>
    </source>
</evidence>
<dbReference type="GO" id="GO:0016618">
    <property type="term" value="F:hydroxypyruvate reductase [NAD(P)H] activity"/>
    <property type="evidence" value="ECO:0007669"/>
    <property type="project" value="TreeGrafter"/>
</dbReference>
<feature type="domain" description="D-isomer specific 2-hydroxyacid dehydrogenase catalytic" evidence="4">
    <location>
        <begin position="5"/>
        <end position="320"/>
    </location>
</feature>
<name>A0A0M0GAE3_SPOGL</name>
<dbReference type="PATRIC" id="fig|1459.3.peg.1333"/>
<dbReference type="Pfam" id="PF00389">
    <property type="entry name" value="2-Hacid_dh"/>
    <property type="match status" value="1"/>
</dbReference>
<evidence type="ECO:0000256" key="1">
    <source>
        <dbReference type="ARBA" id="ARBA00005854"/>
    </source>
</evidence>
<dbReference type="InterPro" id="IPR006140">
    <property type="entry name" value="D-isomer_DH_NAD-bd"/>
</dbReference>
<sequence>MKPYVFISRKLPEDAIAMLKEKYTVEMWDKEDVPVPYDVLLQETRKADAILTMLSEPVNEEVLKAGEKLKIVANMAVGYDNVDVETAKRLGITVTNTPDVLNDSTADLTFALVLAAARRMVEAAEFVKEGNWKSWSPLLLAGQDVHHKTIGIVGMGNIGKTVAKRAAGFDMEILYHNRSRKPDAEQELGAQYVSFAELLKRSDFVVCLTPLTEETRDLFNRNAFRIMKDQAVFVNASRGPVVNENDLYEALKAGEIAAAGLDVFAEEPIGANHPLLELKNVVAMPHIGSASMETRYAMMKLCAENIDLILSEEQPKTPVN</sequence>
<dbReference type="InterPro" id="IPR029752">
    <property type="entry name" value="D-isomer_DH_CS1"/>
</dbReference>
<dbReference type="RefSeq" id="WP_053433833.1">
    <property type="nucleotide sequence ID" value="NZ_LGUF01000007.1"/>
</dbReference>
<dbReference type="InterPro" id="IPR036291">
    <property type="entry name" value="NAD(P)-bd_dom_sf"/>
</dbReference>
<dbReference type="AlphaFoldDB" id="A0A0M0GAE3"/>
<evidence type="ECO:0000259" key="4">
    <source>
        <dbReference type="Pfam" id="PF00389"/>
    </source>
</evidence>
<dbReference type="PANTHER" id="PTHR10996:SF283">
    <property type="entry name" value="GLYOXYLATE_HYDROXYPYRUVATE REDUCTASE B"/>
    <property type="match status" value="1"/>
</dbReference>
<comment type="similarity">
    <text evidence="1 3">Belongs to the D-isomer specific 2-hydroxyacid dehydrogenase family.</text>
</comment>
<comment type="caution">
    <text evidence="6">The sequence shown here is derived from an EMBL/GenBank/DDBJ whole genome shotgun (WGS) entry which is preliminary data.</text>
</comment>
<proteinExistence type="inferred from homology"/>
<dbReference type="SUPFAM" id="SSF51735">
    <property type="entry name" value="NAD(P)-binding Rossmann-fold domains"/>
    <property type="match status" value="1"/>
</dbReference>
<reference evidence="7" key="1">
    <citation type="submission" date="2015-07" db="EMBL/GenBank/DDBJ databases">
        <title>Fjat-10036 dsm4.</title>
        <authorList>
            <person name="Liu B."/>
            <person name="Wang J."/>
            <person name="Zhu Y."/>
            <person name="Liu G."/>
            <person name="Chen Q."/>
            <person name="Chen Z."/>
            <person name="Lan J."/>
            <person name="Che J."/>
            <person name="Ge C."/>
            <person name="Shi H."/>
            <person name="Pan Z."/>
            <person name="Liu X."/>
        </authorList>
    </citation>
    <scope>NUCLEOTIDE SEQUENCE [LARGE SCALE GENOMIC DNA]</scope>
    <source>
        <strain evidence="7">DSM 4</strain>
    </source>
</reference>
<dbReference type="InterPro" id="IPR050223">
    <property type="entry name" value="D-isomer_2-hydroxyacid_DH"/>
</dbReference>
<dbReference type="OrthoDB" id="9805416at2"/>
<dbReference type="GO" id="GO:0051287">
    <property type="term" value="F:NAD binding"/>
    <property type="evidence" value="ECO:0007669"/>
    <property type="project" value="InterPro"/>
</dbReference>
<gene>
    <name evidence="6" type="ORF">AF332_06295</name>
</gene>
<dbReference type="PANTHER" id="PTHR10996">
    <property type="entry name" value="2-HYDROXYACID DEHYDROGENASE-RELATED"/>
    <property type="match status" value="1"/>
</dbReference>
<dbReference type="FunFam" id="3.40.50.720:FF:000462">
    <property type="entry name" value="Glyoxylate reductase (NADP+)"/>
    <property type="match status" value="1"/>
</dbReference>
<feature type="domain" description="D-isomer specific 2-hydroxyacid dehydrogenase NAD-binding" evidence="5">
    <location>
        <begin position="110"/>
        <end position="288"/>
    </location>
</feature>
<dbReference type="Proteomes" id="UP000037109">
    <property type="component" value="Unassembled WGS sequence"/>
</dbReference>
<dbReference type="EMBL" id="LGUF01000007">
    <property type="protein sequence ID" value="KON86472.1"/>
    <property type="molecule type" value="Genomic_DNA"/>
</dbReference>